<evidence type="ECO:0000256" key="11">
    <source>
        <dbReference type="ARBA" id="ARBA00022723"/>
    </source>
</evidence>
<feature type="domain" description="B12-binding N-terminal" evidence="21">
    <location>
        <begin position="640"/>
        <end position="734"/>
    </location>
</feature>
<dbReference type="SUPFAM" id="SSF47644">
    <property type="entry name" value="Methionine synthase domain"/>
    <property type="match status" value="1"/>
</dbReference>
<keyword evidence="8" id="KW-0846">Cobalamin</keyword>
<dbReference type="Gene3D" id="3.10.196.10">
    <property type="entry name" value="Vitamin B12-dependent methionine synthase, activation domain"/>
    <property type="match status" value="1"/>
</dbReference>
<evidence type="ECO:0000256" key="10">
    <source>
        <dbReference type="ARBA" id="ARBA00022691"/>
    </source>
</evidence>
<dbReference type="InterPro" id="IPR036594">
    <property type="entry name" value="Meth_synthase_dom"/>
</dbReference>
<evidence type="ECO:0000259" key="20">
    <source>
        <dbReference type="PROSITE" id="PS51332"/>
    </source>
</evidence>
<dbReference type="PIRSF" id="PIRSF000381">
    <property type="entry name" value="MetH"/>
    <property type="match status" value="1"/>
</dbReference>
<evidence type="ECO:0000256" key="12">
    <source>
        <dbReference type="ARBA" id="ARBA00022737"/>
    </source>
</evidence>
<dbReference type="UniPathway" id="UPA00051">
    <property type="reaction ID" value="UER00081"/>
</dbReference>
<organism evidence="22">
    <name type="scientific">marine metagenome</name>
    <dbReference type="NCBI Taxonomy" id="408172"/>
    <lineage>
        <taxon>unclassified sequences</taxon>
        <taxon>metagenomes</taxon>
        <taxon>ecological metagenomes</taxon>
    </lineage>
</organism>
<evidence type="ECO:0000259" key="21">
    <source>
        <dbReference type="PROSITE" id="PS51337"/>
    </source>
</evidence>
<evidence type="ECO:0000259" key="19">
    <source>
        <dbReference type="PROSITE" id="PS50974"/>
    </source>
</evidence>
<dbReference type="Pfam" id="PF02607">
    <property type="entry name" value="B12-binding_2"/>
    <property type="match status" value="1"/>
</dbReference>
<evidence type="ECO:0000256" key="4">
    <source>
        <dbReference type="ARBA" id="ARBA00010398"/>
    </source>
</evidence>
<dbReference type="GO" id="GO:0031419">
    <property type="term" value="F:cobalamin binding"/>
    <property type="evidence" value="ECO:0007669"/>
    <property type="project" value="UniProtKB-KW"/>
</dbReference>
<dbReference type="InterPro" id="IPR037010">
    <property type="entry name" value="VitB12-dep_Met_synth_activ_sf"/>
</dbReference>
<comment type="pathway">
    <text evidence="3">Amino-acid biosynthesis; L-methionine biosynthesis via de novo pathway; L-methionine from L-homocysteine (MetH route): step 1/1.</text>
</comment>
<dbReference type="Gene3D" id="3.40.50.280">
    <property type="entry name" value="Cobalamin-binding domain"/>
    <property type="match status" value="1"/>
</dbReference>
<keyword evidence="7" id="KW-0028">Amino-acid biosynthesis</keyword>
<dbReference type="FunFam" id="3.20.20.20:FF:000002">
    <property type="entry name" value="Methionine synthase"/>
    <property type="match status" value="1"/>
</dbReference>
<name>A0A381QRJ7_9ZZZZ</name>
<dbReference type="SMART" id="SM01018">
    <property type="entry name" value="B12-binding_2"/>
    <property type="match status" value="1"/>
</dbReference>
<evidence type="ECO:0000256" key="9">
    <source>
        <dbReference type="ARBA" id="ARBA00022679"/>
    </source>
</evidence>
<dbReference type="SUPFAM" id="SSF51717">
    <property type="entry name" value="Dihydropteroate synthetase-like"/>
    <property type="match status" value="1"/>
</dbReference>
<comment type="cofactor">
    <cofactor evidence="1">
        <name>Zn(2+)</name>
        <dbReference type="ChEBI" id="CHEBI:29105"/>
    </cofactor>
</comment>
<proteinExistence type="inferred from homology"/>
<dbReference type="FunFam" id="3.40.50.280:FF:000001">
    <property type="entry name" value="Methionine synthase"/>
    <property type="match status" value="1"/>
</dbReference>
<dbReference type="GO" id="GO:0008705">
    <property type="term" value="F:methionine synthase activity"/>
    <property type="evidence" value="ECO:0007669"/>
    <property type="project" value="UniProtKB-EC"/>
</dbReference>
<evidence type="ECO:0000256" key="1">
    <source>
        <dbReference type="ARBA" id="ARBA00001947"/>
    </source>
</evidence>
<evidence type="ECO:0000256" key="6">
    <source>
        <dbReference type="ARBA" id="ARBA00022603"/>
    </source>
</evidence>
<dbReference type="InterPro" id="IPR050554">
    <property type="entry name" value="Met_Synthase/Corrinoid"/>
</dbReference>
<dbReference type="CDD" id="cd02069">
    <property type="entry name" value="methionine_synthase_B12_BD"/>
    <property type="match status" value="1"/>
</dbReference>
<dbReference type="SUPFAM" id="SSF52242">
    <property type="entry name" value="Cobalamin (vitamin B12)-binding domain"/>
    <property type="match status" value="1"/>
</dbReference>
<evidence type="ECO:0000256" key="14">
    <source>
        <dbReference type="ARBA" id="ARBA00023167"/>
    </source>
</evidence>
<evidence type="ECO:0000256" key="2">
    <source>
        <dbReference type="ARBA" id="ARBA00001956"/>
    </source>
</evidence>
<protein>
    <recommendedName>
        <fullName evidence="5">methionine synthase</fullName>
        <ecNumber evidence="5">2.1.1.13</ecNumber>
    </recommendedName>
    <alternativeName>
        <fullName evidence="16">5-methyltetrahydrofolate--homocysteine methyltransferase</fullName>
    </alternativeName>
</protein>
<dbReference type="GO" id="GO:0050667">
    <property type="term" value="P:homocysteine metabolic process"/>
    <property type="evidence" value="ECO:0007669"/>
    <property type="project" value="TreeGrafter"/>
</dbReference>
<keyword evidence="15" id="KW-0170">Cobalt</keyword>
<feature type="domain" description="B12-binding" evidence="20">
    <location>
        <begin position="737"/>
        <end position="873"/>
    </location>
</feature>
<feature type="domain" description="Hcy-binding" evidence="17">
    <location>
        <begin position="3"/>
        <end position="318"/>
    </location>
</feature>
<dbReference type="SUPFAM" id="SSF56507">
    <property type="entry name" value="Methionine synthase activation domain-like"/>
    <property type="match status" value="1"/>
</dbReference>
<dbReference type="PROSITE" id="PS51332">
    <property type="entry name" value="B12_BINDING"/>
    <property type="match status" value="1"/>
</dbReference>
<dbReference type="InterPro" id="IPR003759">
    <property type="entry name" value="Cbl-bd_cap"/>
</dbReference>
<dbReference type="FunFam" id="1.10.1240.10:FF:000001">
    <property type="entry name" value="Methionine synthase"/>
    <property type="match status" value="1"/>
</dbReference>
<dbReference type="FunFam" id="3.20.20.330:FF:000001">
    <property type="entry name" value="Methionine synthase"/>
    <property type="match status" value="1"/>
</dbReference>
<accession>A0A381QRJ7</accession>
<evidence type="ECO:0000256" key="16">
    <source>
        <dbReference type="ARBA" id="ARBA00031040"/>
    </source>
</evidence>
<dbReference type="Gene3D" id="3.20.20.20">
    <property type="entry name" value="Dihydropteroate synthase-like"/>
    <property type="match status" value="1"/>
</dbReference>
<keyword evidence="10" id="KW-0949">S-adenosyl-L-methionine</keyword>
<dbReference type="Pfam" id="PF02310">
    <property type="entry name" value="B12-binding"/>
    <property type="match status" value="1"/>
</dbReference>
<dbReference type="InterPro" id="IPR003726">
    <property type="entry name" value="HCY_dom"/>
</dbReference>
<dbReference type="EC" id="2.1.1.13" evidence="5"/>
<dbReference type="GO" id="GO:0046653">
    <property type="term" value="P:tetrahydrofolate metabolic process"/>
    <property type="evidence" value="ECO:0007669"/>
    <property type="project" value="TreeGrafter"/>
</dbReference>
<comment type="similarity">
    <text evidence="4">Belongs to the vitamin-B12 dependent methionine synthase family.</text>
</comment>
<dbReference type="NCBIfam" id="NF007024">
    <property type="entry name" value="PRK09490.1"/>
    <property type="match status" value="1"/>
</dbReference>
<keyword evidence="6" id="KW-0489">Methyltransferase</keyword>
<keyword evidence="13" id="KW-0862">Zinc</keyword>
<dbReference type="PROSITE" id="PS50974">
    <property type="entry name" value="ADOMET_ACTIVATION"/>
    <property type="match status" value="1"/>
</dbReference>
<dbReference type="InterPro" id="IPR036724">
    <property type="entry name" value="Cobalamin-bd_sf"/>
</dbReference>
<dbReference type="InterPro" id="IPR011822">
    <property type="entry name" value="MetH"/>
</dbReference>
<dbReference type="PROSITE" id="PS50970">
    <property type="entry name" value="HCY"/>
    <property type="match status" value="1"/>
</dbReference>
<dbReference type="Pfam" id="PF00809">
    <property type="entry name" value="Pterin_bind"/>
    <property type="match status" value="1"/>
</dbReference>
<evidence type="ECO:0000259" key="18">
    <source>
        <dbReference type="PROSITE" id="PS50972"/>
    </source>
</evidence>
<gene>
    <name evidence="22" type="ORF">METZ01_LOCUS34202</name>
</gene>
<sequence length="1217" mass="135409">MKVAEFKKKLNKKILVMDGAMGTEIQSKKLSEEDFRGNLFKDYSKDLKGNNDLLNLTQPEVIKEIHKSFLNKGSDFIQTNTFNSSSISQNDYGLEERAYELNFNGARIAKEVIKESKADAWVIGSIGPTNTTASMSPDVTDPAKRNILFDQLVNSYKECIQGLIDGGVDFLMFETIFDTLNAKAGVYAYIDKCIEIGKEVPLMISGTITDNSGRTLSGQTPEAFWTSIKHANPFSIGFNCALGAEQLRPHLVSLNKISDAPLSLHPNAGLPNEMGEYDETPSHMAKVIKEMAENGLLNIVGGCCGTTPNHIEAIKDAVEGIKPRKLTTHKQQSTFSGLEHLVITNDSLFVNIGERTNVTGSAKFAKLIKEKNYSEALEVAKDQVSSGAQIIDINMDEGMLDSLEEMDLFLKLVASEPDISKVPIMIDSSKWEVIEAGLKVVQGKAIVNSISMKEGEEEFIRVAKSCLKYGAAVIVMAFDEKGQADSLVRRKEICKRSYDLLTNKVKFPPEDIIFDPNVFAVATGLEEHRNYAKDFFEACVYIKKEFPLTNISGGISNVSFSFRGNNAVREAMHSVFLFHAIKSGLTMGIVNAGQLAVYEDIDPELKVLVEDVILNRREDATERLVDEATKFIQDQSTATTDEEWRNLEVSERINHSLVKGINKYIIEDVEELRLESDSPVEVIEGPLMDGMNVVGDLFGEGKMFLPQVVKSARVMKEAVSYLIPYLEEEKEGGVSSNGKIVMATVKGDVHDIGKNIVGVVLQCNNYEILDLGVMVPAEQIIETAVKEKADLIGLSGLITPSLDEMIYVVQELSRRKINIPVLIGGATTSKAHTALKIEPNYKTGLATHVLDASRSVGVVQNLLSKKNKKSYTEEIRKDYVNTRERLANKSSPNLLSLEEANKNKLNINWEKSSPAKPSFLGAQELNPVPVDVLRSYIDWTPFFKTWSLAGSYPKILKDKVVGEAATQLFRDANKMLDELERSKIIKNKSVIGFWPASQDKNNEVKVYKNEKRKEQITALNFPRQQRFQGKGNPNLSLSDFIAPEGIETKDYIGAFAVTSGIGVEEACAEYENNNDDYSSIMLKAIADRLAESLAEYVHEKVRKEYWGYSKDEELTQEALIKEKYIGIRPAPGYPACPDHSEKVKLFSLLNAKEKANIYLTENFAMLPAASVSGWYFSNSESKYFGLGKITEGQIKNISSNREEDIKLTKKYYSTNLE</sequence>
<evidence type="ECO:0000256" key="3">
    <source>
        <dbReference type="ARBA" id="ARBA00005178"/>
    </source>
</evidence>
<dbReference type="Pfam" id="PF02965">
    <property type="entry name" value="Met_synt_B12"/>
    <property type="match status" value="1"/>
</dbReference>
<feature type="domain" description="Pterin-binding" evidence="18">
    <location>
        <begin position="349"/>
        <end position="609"/>
    </location>
</feature>
<keyword evidence="14" id="KW-0486">Methionine biosynthesis</keyword>
<dbReference type="CDD" id="cd00740">
    <property type="entry name" value="MeTr"/>
    <property type="match status" value="1"/>
</dbReference>
<dbReference type="InterPro" id="IPR011005">
    <property type="entry name" value="Dihydropteroate_synth-like_sf"/>
</dbReference>
<dbReference type="EMBL" id="UINC01001464">
    <property type="protein sequence ID" value="SUZ81348.1"/>
    <property type="molecule type" value="Genomic_DNA"/>
</dbReference>
<dbReference type="InterPro" id="IPR004223">
    <property type="entry name" value="VitB12-dep_Met_synth_activ_dom"/>
</dbReference>
<keyword evidence="12" id="KW-0677">Repeat</keyword>
<comment type="cofactor">
    <cofactor evidence="2">
        <name>methylcob(III)alamin</name>
        <dbReference type="ChEBI" id="CHEBI:28115"/>
    </cofactor>
</comment>
<feature type="domain" description="AdoMet activation" evidence="19">
    <location>
        <begin position="888"/>
        <end position="1217"/>
    </location>
</feature>
<dbReference type="PROSITE" id="PS51337">
    <property type="entry name" value="B12_BINDING_NTER"/>
    <property type="match status" value="1"/>
</dbReference>
<reference evidence="22" key="1">
    <citation type="submission" date="2018-05" db="EMBL/GenBank/DDBJ databases">
        <authorList>
            <person name="Lanie J.A."/>
            <person name="Ng W.-L."/>
            <person name="Kazmierczak K.M."/>
            <person name="Andrzejewski T.M."/>
            <person name="Davidsen T.M."/>
            <person name="Wayne K.J."/>
            <person name="Tettelin H."/>
            <person name="Glass J.I."/>
            <person name="Rusch D."/>
            <person name="Podicherti R."/>
            <person name="Tsui H.-C.T."/>
            <person name="Winkler M.E."/>
        </authorList>
    </citation>
    <scope>NUCLEOTIDE SEQUENCE</scope>
</reference>
<dbReference type="AlphaFoldDB" id="A0A381QRJ7"/>
<dbReference type="Pfam" id="PF02574">
    <property type="entry name" value="S-methyl_trans"/>
    <property type="match status" value="1"/>
</dbReference>
<dbReference type="PANTHER" id="PTHR45833:SF1">
    <property type="entry name" value="METHIONINE SYNTHASE"/>
    <property type="match status" value="1"/>
</dbReference>
<dbReference type="PROSITE" id="PS50972">
    <property type="entry name" value="PTERIN_BINDING"/>
    <property type="match status" value="1"/>
</dbReference>
<evidence type="ECO:0000256" key="13">
    <source>
        <dbReference type="ARBA" id="ARBA00022833"/>
    </source>
</evidence>
<dbReference type="InterPro" id="IPR036589">
    <property type="entry name" value="HCY_dom_sf"/>
</dbReference>
<evidence type="ECO:0000313" key="22">
    <source>
        <dbReference type="EMBL" id="SUZ81348.1"/>
    </source>
</evidence>
<evidence type="ECO:0000256" key="5">
    <source>
        <dbReference type="ARBA" id="ARBA00012032"/>
    </source>
</evidence>
<evidence type="ECO:0000259" key="17">
    <source>
        <dbReference type="PROSITE" id="PS50970"/>
    </source>
</evidence>
<evidence type="ECO:0000256" key="15">
    <source>
        <dbReference type="ARBA" id="ARBA00023285"/>
    </source>
</evidence>
<dbReference type="NCBIfam" id="TIGR02082">
    <property type="entry name" value="metH"/>
    <property type="match status" value="1"/>
</dbReference>
<keyword evidence="11" id="KW-0479">Metal-binding</keyword>
<dbReference type="Gene3D" id="3.20.20.330">
    <property type="entry name" value="Homocysteine-binding-like domain"/>
    <property type="match status" value="1"/>
</dbReference>
<dbReference type="GO" id="GO:0032259">
    <property type="term" value="P:methylation"/>
    <property type="evidence" value="ECO:0007669"/>
    <property type="project" value="UniProtKB-KW"/>
</dbReference>
<keyword evidence="9" id="KW-0808">Transferase</keyword>
<dbReference type="SUPFAM" id="SSF82282">
    <property type="entry name" value="Homocysteine S-methyltransferase"/>
    <property type="match status" value="1"/>
</dbReference>
<dbReference type="Gene3D" id="1.10.288.10">
    <property type="entry name" value="Cobalamin-dependent Methionine Synthase, domain 2"/>
    <property type="match status" value="1"/>
</dbReference>
<evidence type="ECO:0000256" key="7">
    <source>
        <dbReference type="ARBA" id="ARBA00022605"/>
    </source>
</evidence>
<evidence type="ECO:0000256" key="8">
    <source>
        <dbReference type="ARBA" id="ARBA00022628"/>
    </source>
</evidence>
<dbReference type="Gene3D" id="1.10.1240.10">
    <property type="entry name" value="Methionine synthase domain"/>
    <property type="match status" value="1"/>
</dbReference>
<dbReference type="PANTHER" id="PTHR45833">
    <property type="entry name" value="METHIONINE SYNTHASE"/>
    <property type="match status" value="1"/>
</dbReference>
<dbReference type="InterPro" id="IPR006158">
    <property type="entry name" value="Cobalamin-bd"/>
</dbReference>
<dbReference type="GO" id="GO:0005829">
    <property type="term" value="C:cytosol"/>
    <property type="evidence" value="ECO:0007669"/>
    <property type="project" value="TreeGrafter"/>
</dbReference>
<dbReference type="InterPro" id="IPR000489">
    <property type="entry name" value="Pterin-binding_dom"/>
</dbReference>
<dbReference type="InterPro" id="IPR033706">
    <property type="entry name" value="Met_synthase_B12-bd"/>
</dbReference>
<dbReference type="GO" id="GO:0008270">
    <property type="term" value="F:zinc ion binding"/>
    <property type="evidence" value="ECO:0007669"/>
    <property type="project" value="InterPro"/>
</dbReference>